<feature type="coiled-coil region" evidence="1">
    <location>
        <begin position="175"/>
        <end position="202"/>
    </location>
</feature>
<evidence type="ECO:0000313" key="3">
    <source>
        <dbReference type="EMBL" id="CAE8591862.1"/>
    </source>
</evidence>
<feature type="region of interest" description="Disordered" evidence="2">
    <location>
        <begin position="1"/>
        <end position="41"/>
    </location>
</feature>
<dbReference type="Proteomes" id="UP000654075">
    <property type="component" value="Unassembled WGS sequence"/>
</dbReference>
<dbReference type="AlphaFoldDB" id="A0A813E2I8"/>
<sequence length="536" mass="58999">MQRPCGAGAARTVPPPPSRPAPQTRGRAPEAAAPTSASQALANELAHSQARLGALEAQLCGARSGLSGRRRHLVEAEEAWRPALAKEEAAAAASVAAVQQSQQIRQALQEAEQRREAIERSASSDLYSRWRLSFEGHLRRGGRFEDFPMDAFIREACNVVPVAEVEAPELAVEALAREQLGLDQQLAKVKELEARLRLEAAAVAGETRSLQKEIREQEATNEAWRSGHLQEGPRGYELREEQARHKLRGAELEREILLCEDQTSAVASSAWRLRQEAAELRSKILPCEQRALILEEQAQEGAEYGQYVRQKVEMQEFELGRHKLVRVWGQEARRMGKAGEEHQRTALALLRRAAAERAATGGAEEQLREIWEGMGDSHRKATALRSACRHTKGLREAVEQDLAGLREVHAELQGQQQRTLHLLSLAQSVAEASPRLRGRLLGRQDAESATDSPLGLHFGEHVLLRRSLGGLTMPMTFAGSGAAGVSTESLNPEALWAAPPHQGRQKQKASRAEFTEPWDGAPPPAVSAARRDRVRL</sequence>
<evidence type="ECO:0000256" key="1">
    <source>
        <dbReference type="SAM" id="Coils"/>
    </source>
</evidence>
<evidence type="ECO:0000313" key="4">
    <source>
        <dbReference type="Proteomes" id="UP000654075"/>
    </source>
</evidence>
<feature type="region of interest" description="Disordered" evidence="2">
    <location>
        <begin position="497"/>
        <end position="536"/>
    </location>
</feature>
<protein>
    <submittedName>
        <fullName evidence="3">Uncharacterized protein</fullName>
    </submittedName>
</protein>
<gene>
    <name evidence="3" type="ORF">PGLA1383_LOCUS10522</name>
</gene>
<keyword evidence="1" id="KW-0175">Coiled coil</keyword>
<evidence type="ECO:0000256" key="2">
    <source>
        <dbReference type="SAM" id="MobiDB-lite"/>
    </source>
</evidence>
<feature type="region of interest" description="Disordered" evidence="2">
    <location>
        <begin position="209"/>
        <end position="236"/>
    </location>
</feature>
<accession>A0A813E2I8</accession>
<dbReference type="EMBL" id="CAJNNV010005270">
    <property type="protein sequence ID" value="CAE8591862.1"/>
    <property type="molecule type" value="Genomic_DNA"/>
</dbReference>
<keyword evidence="4" id="KW-1185">Reference proteome</keyword>
<dbReference type="OrthoDB" id="2499658at2759"/>
<feature type="coiled-coil region" evidence="1">
    <location>
        <begin position="94"/>
        <end position="121"/>
    </location>
</feature>
<name>A0A813E2I8_POLGL</name>
<proteinExistence type="predicted"/>
<comment type="caution">
    <text evidence="3">The sequence shown here is derived from an EMBL/GenBank/DDBJ whole genome shotgun (WGS) entry which is preliminary data.</text>
</comment>
<feature type="compositionally biased region" description="Basic and acidic residues" evidence="2">
    <location>
        <begin position="209"/>
        <end position="218"/>
    </location>
</feature>
<feature type="compositionally biased region" description="Low complexity" evidence="2">
    <location>
        <begin position="21"/>
        <end position="41"/>
    </location>
</feature>
<organism evidence="3 4">
    <name type="scientific">Polarella glacialis</name>
    <name type="common">Dinoflagellate</name>
    <dbReference type="NCBI Taxonomy" id="89957"/>
    <lineage>
        <taxon>Eukaryota</taxon>
        <taxon>Sar</taxon>
        <taxon>Alveolata</taxon>
        <taxon>Dinophyceae</taxon>
        <taxon>Suessiales</taxon>
        <taxon>Suessiaceae</taxon>
        <taxon>Polarella</taxon>
    </lineage>
</organism>
<reference evidence="3" key="1">
    <citation type="submission" date="2021-02" db="EMBL/GenBank/DDBJ databases">
        <authorList>
            <person name="Dougan E. K."/>
            <person name="Rhodes N."/>
            <person name="Thang M."/>
            <person name="Chan C."/>
        </authorList>
    </citation>
    <scope>NUCLEOTIDE SEQUENCE</scope>
</reference>